<dbReference type="PRINTS" id="PR00406">
    <property type="entry name" value="CYTB5RDTASE"/>
</dbReference>
<dbReference type="Pfam" id="PF00111">
    <property type="entry name" value="Fer2"/>
    <property type="match status" value="1"/>
</dbReference>
<dbReference type="InterPro" id="IPR039261">
    <property type="entry name" value="FNR_nucleotide-bd"/>
</dbReference>
<name>A0ABS5J6I3_9BACT</name>
<dbReference type="PROSITE" id="PS51085">
    <property type="entry name" value="2FE2S_FER_2"/>
    <property type="match status" value="1"/>
</dbReference>
<dbReference type="Gene3D" id="3.40.50.80">
    <property type="entry name" value="Nucleotide-binding domain of ferredoxin-NADP reductase (FNR) module"/>
    <property type="match status" value="1"/>
</dbReference>
<dbReference type="Gene3D" id="3.10.20.30">
    <property type="match status" value="1"/>
</dbReference>
<dbReference type="Pfam" id="PF00970">
    <property type="entry name" value="FAD_binding_6"/>
    <property type="match status" value="1"/>
</dbReference>
<dbReference type="InterPro" id="IPR017938">
    <property type="entry name" value="Riboflavin_synthase-like_b-brl"/>
</dbReference>
<evidence type="ECO:0000259" key="1">
    <source>
        <dbReference type="PROSITE" id="PS51085"/>
    </source>
</evidence>
<evidence type="ECO:0000313" key="3">
    <source>
        <dbReference type="EMBL" id="MBS0030057.1"/>
    </source>
</evidence>
<dbReference type="SUPFAM" id="SSF52343">
    <property type="entry name" value="Ferredoxin reductase-like, C-terminal NADP-linked domain"/>
    <property type="match status" value="1"/>
</dbReference>
<feature type="domain" description="2Fe-2S ferredoxin-type" evidence="1">
    <location>
        <begin position="264"/>
        <end position="353"/>
    </location>
</feature>
<dbReference type="Gene3D" id="2.40.30.10">
    <property type="entry name" value="Translation factors"/>
    <property type="match status" value="1"/>
</dbReference>
<dbReference type="Proteomes" id="UP000676386">
    <property type="component" value="Unassembled WGS sequence"/>
</dbReference>
<sequence>MHNTYIWNTRAIIKETNDAVTIVFDTKGMPFLYLPGQFVNVTLTIAGEPVTRSYSLSTVPGIDAHPAITVKRVRGGIMSNYIADRVNEITSWNISGPYGSFVFPDHATDTKHLVLLTGGSGITPLFSIARSFISRFPEAIVTLVYSSRTAADIIFKERIMEWAAQYPGRIHVHHALSEPGDDTAIGNATLIRGRMNKLVARKLIKMPAVDPLVDTCYFICGPSGLMTMHQEMLEAMQVPAENVYLEWFAPLNDAAAAVLPENQQDVLLHFYEQSNLLEVLPGKSILDAALEDRIPLPYSCKAGTCGICAARLIAGKVTMANNYALRQSDLDDGLVLLCQSYPLTDDVTVEIAE</sequence>
<evidence type="ECO:0000313" key="4">
    <source>
        <dbReference type="Proteomes" id="UP000676386"/>
    </source>
</evidence>
<gene>
    <name evidence="3" type="ORF">KE626_22215</name>
</gene>
<keyword evidence="4" id="KW-1185">Reference proteome</keyword>
<dbReference type="PROSITE" id="PS51384">
    <property type="entry name" value="FAD_FR"/>
    <property type="match status" value="1"/>
</dbReference>
<comment type="caution">
    <text evidence="3">The sequence shown here is derived from an EMBL/GenBank/DDBJ whole genome shotgun (WGS) entry which is preliminary data.</text>
</comment>
<dbReference type="InterPro" id="IPR050415">
    <property type="entry name" value="MRET"/>
</dbReference>
<reference evidence="3 4" key="1">
    <citation type="submission" date="2021-04" db="EMBL/GenBank/DDBJ databases">
        <title>Chitinophaga sp. nov., isolated from the rhizosphere soil.</title>
        <authorList>
            <person name="He S."/>
        </authorList>
    </citation>
    <scope>NUCLEOTIDE SEQUENCE [LARGE SCALE GENOMIC DNA]</scope>
    <source>
        <strain evidence="3 4">2R12</strain>
    </source>
</reference>
<dbReference type="RefSeq" id="WP_211975198.1">
    <property type="nucleotide sequence ID" value="NZ_CBFHAM010000045.1"/>
</dbReference>
<dbReference type="InterPro" id="IPR036010">
    <property type="entry name" value="2Fe-2S_ferredoxin-like_sf"/>
</dbReference>
<dbReference type="PROSITE" id="PS00197">
    <property type="entry name" value="2FE2S_FER_1"/>
    <property type="match status" value="1"/>
</dbReference>
<feature type="domain" description="FAD-binding FR-type" evidence="2">
    <location>
        <begin position="2"/>
        <end position="104"/>
    </location>
</feature>
<dbReference type="InterPro" id="IPR001433">
    <property type="entry name" value="OxRdtase_FAD/NAD-bd"/>
</dbReference>
<proteinExistence type="predicted"/>
<evidence type="ECO:0000259" key="2">
    <source>
        <dbReference type="PROSITE" id="PS51384"/>
    </source>
</evidence>
<dbReference type="SUPFAM" id="SSF63380">
    <property type="entry name" value="Riboflavin synthase domain-like"/>
    <property type="match status" value="1"/>
</dbReference>
<dbReference type="EMBL" id="JAGTXB010000012">
    <property type="protein sequence ID" value="MBS0030057.1"/>
    <property type="molecule type" value="Genomic_DNA"/>
</dbReference>
<dbReference type="InterPro" id="IPR001709">
    <property type="entry name" value="Flavoprot_Pyr_Nucl_cyt_Rdtase"/>
</dbReference>
<dbReference type="SUPFAM" id="SSF54292">
    <property type="entry name" value="2Fe-2S ferredoxin-like"/>
    <property type="match status" value="1"/>
</dbReference>
<dbReference type="InterPro" id="IPR017927">
    <property type="entry name" value="FAD-bd_FR_type"/>
</dbReference>
<dbReference type="InterPro" id="IPR012675">
    <property type="entry name" value="Beta-grasp_dom_sf"/>
</dbReference>
<dbReference type="InterPro" id="IPR008333">
    <property type="entry name" value="Cbr1-like_FAD-bd_dom"/>
</dbReference>
<dbReference type="PANTHER" id="PTHR47354">
    <property type="entry name" value="NADH OXIDOREDUCTASE HCR"/>
    <property type="match status" value="1"/>
</dbReference>
<dbReference type="InterPro" id="IPR001041">
    <property type="entry name" value="2Fe-2S_ferredoxin-type"/>
</dbReference>
<organism evidence="3 4">
    <name type="scientific">Chitinophaga hostae</name>
    <dbReference type="NCBI Taxonomy" id="2831022"/>
    <lineage>
        <taxon>Bacteria</taxon>
        <taxon>Pseudomonadati</taxon>
        <taxon>Bacteroidota</taxon>
        <taxon>Chitinophagia</taxon>
        <taxon>Chitinophagales</taxon>
        <taxon>Chitinophagaceae</taxon>
        <taxon>Chitinophaga</taxon>
    </lineage>
</organism>
<dbReference type="Pfam" id="PF00175">
    <property type="entry name" value="NAD_binding_1"/>
    <property type="match status" value="1"/>
</dbReference>
<dbReference type="PRINTS" id="PR00371">
    <property type="entry name" value="FPNCR"/>
</dbReference>
<dbReference type="PANTHER" id="PTHR47354:SF5">
    <property type="entry name" value="PROTEIN RFBI"/>
    <property type="match status" value="1"/>
</dbReference>
<dbReference type="CDD" id="cd06214">
    <property type="entry name" value="PA_degradation_oxidoreductase_like"/>
    <property type="match status" value="1"/>
</dbReference>
<dbReference type="CDD" id="cd00207">
    <property type="entry name" value="fer2"/>
    <property type="match status" value="1"/>
</dbReference>
<dbReference type="InterPro" id="IPR006058">
    <property type="entry name" value="2Fe2S_fd_BS"/>
</dbReference>
<accession>A0ABS5J6I3</accession>
<protein>
    <submittedName>
        <fullName evidence="3">2Fe-2S iron-sulfur cluster binding domain-containing protein</fullName>
    </submittedName>
</protein>